<keyword evidence="4" id="KW-1185">Reference proteome</keyword>
<protein>
    <recommendedName>
        <fullName evidence="2">C2H2-type domain-containing protein</fullName>
    </recommendedName>
</protein>
<evidence type="ECO:0000313" key="3">
    <source>
        <dbReference type="EMBL" id="RPB07740.1"/>
    </source>
</evidence>
<dbReference type="EMBL" id="ML119176">
    <property type="protein sequence ID" value="RPB07740.1"/>
    <property type="molecule type" value="Genomic_DNA"/>
</dbReference>
<keyword evidence="1" id="KW-0863">Zinc-finger</keyword>
<keyword evidence="1" id="KW-0479">Metal-binding</keyword>
<evidence type="ECO:0000259" key="2">
    <source>
        <dbReference type="PROSITE" id="PS50157"/>
    </source>
</evidence>
<evidence type="ECO:0000313" key="4">
    <source>
        <dbReference type="Proteomes" id="UP000277580"/>
    </source>
</evidence>
<reference evidence="3 4" key="1">
    <citation type="journal article" date="2018" name="Nat. Ecol. Evol.">
        <title>Pezizomycetes genomes reveal the molecular basis of ectomycorrhizal truffle lifestyle.</title>
        <authorList>
            <person name="Murat C."/>
            <person name="Payen T."/>
            <person name="Noel B."/>
            <person name="Kuo A."/>
            <person name="Morin E."/>
            <person name="Chen J."/>
            <person name="Kohler A."/>
            <person name="Krizsan K."/>
            <person name="Balestrini R."/>
            <person name="Da Silva C."/>
            <person name="Montanini B."/>
            <person name="Hainaut M."/>
            <person name="Levati E."/>
            <person name="Barry K.W."/>
            <person name="Belfiori B."/>
            <person name="Cichocki N."/>
            <person name="Clum A."/>
            <person name="Dockter R.B."/>
            <person name="Fauchery L."/>
            <person name="Guy J."/>
            <person name="Iotti M."/>
            <person name="Le Tacon F."/>
            <person name="Lindquist E.A."/>
            <person name="Lipzen A."/>
            <person name="Malagnac F."/>
            <person name="Mello A."/>
            <person name="Molinier V."/>
            <person name="Miyauchi S."/>
            <person name="Poulain J."/>
            <person name="Riccioni C."/>
            <person name="Rubini A."/>
            <person name="Sitrit Y."/>
            <person name="Splivallo R."/>
            <person name="Traeger S."/>
            <person name="Wang M."/>
            <person name="Zifcakova L."/>
            <person name="Wipf D."/>
            <person name="Zambonelli A."/>
            <person name="Paolocci F."/>
            <person name="Nowrousian M."/>
            <person name="Ottonello S."/>
            <person name="Baldrian P."/>
            <person name="Spatafora J.W."/>
            <person name="Henrissat B."/>
            <person name="Nagy L.G."/>
            <person name="Aury J.M."/>
            <person name="Wincker P."/>
            <person name="Grigoriev I.V."/>
            <person name="Bonfante P."/>
            <person name="Martin F.M."/>
        </authorList>
    </citation>
    <scope>NUCLEOTIDE SEQUENCE [LARGE SCALE GENOMIC DNA]</scope>
    <source>
        <strain evidence="3 4">CCBAS932</strain>
    </source>
</reference>
<dbReference type="PROSITE" id="PS00028">
    <property type="entry name" value="ZINC_FINGER_C2H2_1"/>
    <property type="match status" value="1"/>
</dbReference>
<dbReference type="InterPro" id="IPR013087">
    <property type="entry name" value="Znf_C2H2_type"/>
</dbReference>
<accession>A0A3N4KB51</accession>
<dbReference type="Proteomes" id="UP000277580">
    <property type="component" value="Unassembled WGS sequence"/>
</dbReference>
<gene>
    <name evidence="3" type="ORF">P167DRAFT_539896</name>
</gene>
<dbReference type="InParanoid" id="A0A3N4KB51"/>
<organism evidence="3 4">
    <name type="scientific">Morchella conica CCBAS932</name>
    <dbReference type="NCBI Taxonomy" id="1392247"/>
    <lineage>
        <taxon>Eukaryota</taxon>
        <taxon>Fungi</taxon>
        <taxon>Dikarya</taxon>
        <taxon>Ascomycota</taxon>
        <taxon>Pezizomycotina</taxon>
        <taxon>Pezizomycetes</taxon>
        <taxon>Pezizales</taxon>
        <taxon>Morchellaceae</taxon>
        <taxon>Morchella</taxon>
    </lineage>
</organism>
<dbReference type="PROSITE" id="PS50157">
    <property type="entry name" value="ZINC_FINGER_C2H2_2"/>
    <property type="match status" value="1"/>
</dbReference>
<proteinExistence type="predicted"/>
<dbReference type="AlphaFoldDB" id="A0A3N4KB51"/>
<dbReference type="OrthoDB" id="10447624at2759"/>
<sequence length="54" mass="6716">MNENQFLDHQATHQHIRYRCLNCNQEFRFMREYEQHHSVNHEGDMNLELVNTQE</sequence>
<evidence type="ECO:0000256" key="1">
    <source>
        <dbReference type="PROSITE-ProRule" id="PRU00042"/>
    </source>
</evidence>
<name>A0A3N4KB51_9PEZI</name>
<dbReference type="GO" id="GO:0008270">
    <property type="term" value="F:zinc ion binding"/>
    <property type="evidence" value="ECO:0007669"/>
    <property type="project" value="UniProtKB-KW"/>
</dbReference>
<feature type="domain" description="C2H2-type" evidence="2">
    <location>
        <begin position="18"/>
        <end position="46"/>
    </location>
</feature>
<keyword evidence="1" id="KW-0862">Zinc</keyword>